<accession>A0ABP9HA13</accession>
<dbReference type="Proteomes" id="UP001500466">
    <property type="component" value="Unassembled WGS sequence"/>
</dbReference>
<keyword evidence="4" id="KW-1185">Reference proteome</keyword>
<keyword evidence="2" id="KW-1133">Transmembrane helix</keyword>
<evidence type="ECO:0000313" key="3">
    <source>
        <dbReference type="EMBL" id="GAA4965251.1"/>
    </source>
</evidence>
<evidence type="ECO:0000256" key="2">
    <source>
        <dbReference type="SAM" id="Phobius"/>
    </source>
</evidence>
<feature type="region of interest" description="Disordered" evidence="1">
    <location>
        <begin position="34"/>
        <end position="78"/>
    </location>
</feature>
<keyword evidence="2" id="KW-0812">Transmembrane</keyword>
<name>A0ABP9HA13_9ACTN</name>
<organism evidence="3 4">
    <name type="scientific">Yinghuangia aomiensis</name>
    <dbReference type="NCBI Taxonomy" id="676205"/>
    <lineage>
        <taxon>Bacteria</taxon>
        <taxon>Bacillati</taxon>
        <taxon>Actinomycetota</taxon>
        <taxon>Actinomycetes</taxon>
        <taxon>Kitasatosporales</taxon>
        <taxon>Streptomycetaceae</taxon>
        <taxon>Yinghuangia</taxon>
    </lineage>
</organism>
<feature type="transmembrane region" description="Helical" evidence="2">
    <location>
        <begin position="12"/>
        <end position="33"/>
    </location>
</feature>
<sequence>MAASWEGYRRSAAFLALMVWVFATALVIGRLVGPSSDDADDPLPRPGQPSTSVPAEKDGSGHNHAAPGSSAVRLPFPV</sequence>
<dbReference type="RefSeq" id="WP_345676139.1">
    <property type="nucleotide sequence ID" value="NZ_BAABHS010000010.1"/>
</dbReference>
<evidence type="ECO:0000256" key="1">
    <source>
        <dbReference type="SAM" id="MobiDB-lite"/>
    </source>
</evidence>
<keyword evidence="2" id="KW-0472">Membrane</keyword>
<dbReference type="EMBL" id="BAABHS010000010">
    <property type="protein sequence ID" value="GAA4965251.1"/>
    <property type="molecule type" value="Genomic_DNA"/>
</dbReference>
<gene>
    <name evidence="3" type="ORF">GCM10023205_31970</name>
</gene>
<proteinExistence type="predicted"/>
<reference evidence="4" key="1">
    <citation type="journal article" date="2019" name="Int. J. Syst. Evol. Microbiol.">
        <title>The Global Catalogue of Microorganisms (GCM) 10K type strain sequencing project: providing services to taxonomists for standard genome sequencing and annotation.</title>
        <authorList>
            <consortium name="The Broad Institute Genomics Platform"/>
            <consortium name="The Broad Institute Genome Sequencing Center for Infectious Disease"/>
            <person name="Wu L."/>
            <person name="Ma J."/>
        </authorList>
    </citation>
    <scope>NUCLEOTIDE SEQUENCE [LARGE SCALE GENOMIC DNA]</scope>
    <source>
        <strain evidence="4">JCM 17986</strain>
    </source>
</reference>
<evidence type="ECO:0000313" key="4">
    <source>
        <dbReference type="Proteomes" id="UP001500466"/>
    </source>
</evidence>
<comment type="caution">
    <text evidence="3">The sequence shown here is derived from an EMBL/GenBank/DDBJ whole genome shotgun (WGS) entry which is preliminary data.</text>
</comment>
<protein>
    <submittedName>
        <fullName evidence="3">Uncharacterized protein</fullName>
    </submittedName>
</protein>